<protein>
    <submittedName>
        <fullName evidence="1">Quinate pathway repressor protein QutR</fullName>
    </submittedName>
</protein>
<gene>
    <name evidence="1" type="ORF">RIB2604_03700740</name>
</gene>
<comment type="caution">
    <text evidence="1">The sequence shown here is derived from an EMBL/GenBank/DDBJ whole genome shotgun (WGS) entry which is preliminary data.</text>
</comment>
<proteinExistence type="predicted"/>
<evidence type="ECO:0000313" key="2">
    <source>
        <dbReference type="Proteomes" id="UP000075230"/>
    </source>
</evidence>
<dbReference type="EMBL" id="BCWF01000036">
    <property type="protein sequence ID" value="GAT30866.1"/>
    <property type="molecule type" value="Genomic_DNA"/>
</dbReference>
<sequence length="82" mass="9057">MTAMAGVEDTNSNTLSHLNFTKQIYQAGGMPFKVPTPNNNHLMVTSSYHIKELINAPLQSLSLHAVAKEVRLATFSAYFEDC</sequence>
<dbReference type="VEuPathDB" id="FungiDB:ASPFODRAFT_71620"/>
<organism evidence="1 2">
    <name type="scientific">Aspergillus kawachii</name>
    <name type="common">White koji mold</name>
    <name type="synonym">Aspergillus awamori var. kawachi</name>
    <dbReference type="NCBI Taxonomy" id="1069201"/>
    <lineage>
        <taxon>Eukaryota</taxon>
        <taxon>Fungi</taxon>
        <taxon>Dikarya</taxon>
        <taxon>Ascomycota</taxon>
        <taxon>Pezizomycotina</taxon>
        <taxon>Eurotiomycetes</taxon>
        <taxon>Eurotiomycetidae</taxon>
        <taxon>Eurotiales</taxon>
        <taxon>Aspergillaceae</taxon>
        <taxon>Aspergillus</taxon>
        <taxon>Aspergillus subgen. Circumdati</taxon>
    </lineage>
</organism>
<name>A0A146FZI7_ASPKA</name>
<dbReference type="Proteomes" id="UP000075230">
    <property type="component" value="Unassembled WGS sequence"/>
</dbReference>
<evidence type="ECO:0000313" key="1">
    <source>
        <dbReference type="EMBL" id="GAT30866.1"/>
    </source>
</evidence>
<reference evidence="2" key="2">
    <citation type="submission" date="2016-02" db="EMBL/GenBank/DDBJ databases">
        <title>Genome sequencing of Aspergillus luchuensis NBRC 4314.</title>
        <authorList>
            <person name="Yamada O."/>
        </authorList>
    </citation>
    <scope>NUCLEOTIDE SEQUENCE [LARGE SCALE GENOMIC DNA]</scope>
    <source>
        <strain evidence="2">RIB 2604</strain>
    </source>
</reference>
<dbReference type="AlphaFoldDB" id="A0A146FZI7"/>
<accession>A0A146FZI7</accession>
<reference evidence="1 2" key="1">
    <citation type="journal article" date="2016" name="DNA Res.">
        <title>Genome sequence of Aspergillus luchuensis NBRC 4314.</title>
        <authorList>
            <person name="Yamada O."/>
            <person name="Machida M."/>
            <person name="Hosoyama A."/>
            <person name="Goto M."/>
            <person name="Takahashi T."/>
            <person name="Futagami T."/>
            <person name="Yamagata Y."/>
            <person name="Takeuchi M."/>
            <person name="Kobayashi T."/>
            <person name="Koike H."/>
            <person name="Abe K."/>
            <person name="Asai K."/>
            <person name="Arita M."/>
            <person name="Fujita N."/>
            <person name="Fukuda K."/>
            <person name="Higa K."/>
            <person name="Horikawa H."/>
            <person name="Ishikawa T."/>
            <person name="Jinno K."/>
            <person name="Kato Y."/>
            <person name="Kirimura K."/>
            <person name="Mizutani O."/>
            <person name="Nakasone K."/>
            <person name="Sano M."/>
            <person name="Shiraishi Y."/>
            <person name="Tsukahara M."/>
            <person name="Gomi K."/>
        </authorList>
    </citation>
    <scope>NUCLEOTIDE SEQUENCE [LARGE SCALE GENOMIC DNA]</scope>
    <source>
        <strain evidence="1 2">RIB 2604</strain>
    </source>
</reference>